<evidence type="ECO:0000313" key="1">
    <source>
        <dbReference type="EMBL" id="RSZ55831.1"/>
    </source>
</evidence>
<sequence length="251" mass="28332">MTAAAYEQLRTEAYALAGELPDLQQRIKLYRRLYHESGKRHVFALIAAHGSLWATGYFRLGKLGARIASLPSLCIPGKRARQLDAVAVFADRFRSINREVCAEAYAIFTYTRQYGGNEVIRAVIGARFTRLLVDCHASCAAGTEFPRYKREQLFHAFLAWEQDHIVVPKVAEAFASFDWPLIAWLARRPAIRFAYFGKHKRLRFRDFSSKDERLAAGMQAFRIAEDLGLQAVDDALDGKSLPAGYNGLKQA</sequence>
<proteinExistence type="predicted"/>
<dbReference type="EMBL" id="RXLQ01000021">
    <property type="protein sequence ID" value="RSZ55831.1"/>
    <property type="molecule type" value="Genomic_DNA"/>
</dbReference>
<reference evidence="1 2" key="1">
    <citation type="submission" date="2018-12" db="EMBL/GenBank/DDBJ databases">
        <authorList>
            <person name="Yang E."/>
        </authorList>
    </citation>
    <scope>NUCLEOTIDE SEQUENCE [LARGE SCALE GENOMIC DNA]</scope>
    <source>
        <strain evidence="1 2">SOD</strain>
    </source>
</reference>
<keyword evidence="2" id="KW-1185">Reference proteome</keyword>
<dbReference type="AlphaFoldDB" id="A0A430HEA8"/>
<comment type="caution">
    <text evidence="1">The sequence shown here is derived from an EMBL/GenBank/DDBJ whole genome shotgun (WGS) entry which is preliminary data.</text>
</comment>
<evidence type="ECO:0000313" key="2">
    <source>
        <dbReference type="Proteomes" id="UP000278085"/>
    </source>
</evidence>
<dbReference type="Proteomes" id="UP000278085">
    <property type="component" value="Unassembled WGS sequence"/>
</dbReference>
<protein>
    <submittedName>
        <fullName evidence="1">Uncharacterized protein</fullName>
    </submittedName>
</protein>
<organism evidence="1 2">
    <name type="scientific">Massilia atriviolacea</name>
    <dbReference type="NCBI Taxonomy" id="2495579"/>
    <lineage>
        <taxon>Bacteria</taxon>
        <taxon>Pseudomonadati</taxon>
        <taxon>Pseudomonadota</taxon>
        <taxon>Betaproteobacteria</taxon>
        <taxon>Burkholderiales</taxon>
        <taxon>Oxalobacteraceae</taxon>
        <taxon>Telluria group</taxon>
        <taxon>Massilia</taxon>
    </lineage>
</organism>
<accession>A0A430HEA8</accession>
<dbReference type="RefSeq" id="WP_164558058.1">
    <property type="nucleotide sequence ID" value="NZ_RXLQ01000021.1"/>
</dbReference>
<gene>
    <name evidence="1" type="ORF">EJB06_27755</name>
</gene>
<name>A0A430HEA8_9BURK</name>